<gene>
    <name evidence="2" type="ORF">HV276_11345</name>
    <name evidence="1" type="ORF">KJE03_23435</name>
    <name evidence="3" type="ORF">NCTC8196_02397</name>
</gene>
<sequence>MKDYIISFRENEKYALIEYNRVDKFDYYYEGVIIESYFPEEIIFLIEERNGIIDEMAISLLDEVEEKLYSYNIGLKESGSMIFDIEIIDGDKISFFTKYPSSQGYLDRYPVSQ</sequence>
<evidence type="ECO:0000313" key="5">
    <source>
        <dbReference type="Proteomes" id="UP000512146"/>
    </source>
</evidence>
<dbReference type="EMBL" id="CP056165">
    <property type="protein sequence ID" value="QLX30265.1"/>
    <property type="molecule type" value="Genomic_DNA"/>
</dbReference>
<dbReference type="AlphaFoldDB" id="A0A7L6L928"/>
<dbReference type="Proteomes" id="UP000512146">
    <property type="component" value="Chromosome"/>
</dbReference>
<reference evidence="2 5" key="2">
    <citation type="submission" date="2020-06" db="EMBL/GenBank/DDBJ databases">
        <title>REHAB project genomes.</title>
        <authorList>
            <person name="Shaw L.P."/>
        </authorList>
    </citation>
    <scope>NUCLEOTIDE SEQUENCE [LARGE SCALE GENOMIC DNA]</scope>
    <source>
        <strain evidence="2 5">RHBSTW-00777</strain>
    </source>
</reference>
<reference evidence="1 6" key="3">
    <citation type="submission" date="2021-05" db="EMBL/GenBank/DDBJ databases">
        <title>Genome sequence of E. marmotae isolates.</title>
        <authorList>
            <person name="Binsker U."/>
            <person name="Hammerl J.A."/>
        </authorList>
    </citation>
    <scope>NUCLEOTIDE SEQUENCE [LARGE SCALE GENOMIC DNA]</scope>
    <source>
        <strain evidence="1 6">21-MO00586</strain>
    </source>
</reference>
<name>A0A7L6L928_9ESCH</name>
<reference evidence="3 4" key="1">
    <citation type="submission" date="2018-12" db="EMBL/GenBank/DDBJ databases">
        <authorList>
            <consortium name="Pathogen Informatics"/>
        </authorList>
    </citation>
    <scope>NUCLEOTIDE SEQUENCE [LARGE SCALE GENOMIC DNA]</scope>
    <source>
        <strain evidence="3 4">NCTC8196</strain>
    </source>
</reference>
<dbReference type="RefSeq" id="WP_016248708.1">
    <property type="nucleotide sequence ID" value="NZ_CAKAEI010000109.1"/>
</dbReference>
<evidence type="ECO:0000313" key="3">
    <source>
        <dbReference type="EMBL" id="VED78406.1"/>
    </source>
</evidence>
<organism evidence="2 5">
    <name type="scientific">Escherichia marmotae</name>
    <dbReference type="NCBI Taxonomy" id="1499973"/>
    <lineage>
        <taxon>Bacteria</taxon>
        <taxon>Pseudomonadati</taxon>
        <taxon>Pseudomonadota</taxon>
        <taxon>Gammaproteobacteria</taxon>
        <taxon>Enterobacterales</taxon>
        <taxon>Enterobacteriaceae</taxon>
        <taxon>Escherichia</taxon>
    </lineage>
</organism>
<protein>
    <submittedName>
        <fullName evidence="2">Uncharacterized protein</fullName>
    </submittedName>
</protein>
<evidence type="ECO:0000313" key="1">
    <source>
        <dbReference type="EMBL" id="MDQ9296363.1"/>
    </source>
</evidence>
<evidence type="ECO:0000313" key="2">
    <source>
        <dbReference type="EMBL" id="QLX30265.1"/>
    </source>
</evidence>
<dbReference type="Proteomes" id="UP001235723">
    <property type="component" value="Unassembled WGS sequence"/>
</dbReference>
<dbReference type="GeneID" id="86946440"/>
<proteinExistence type="predicted"/>
<evidence type="ECO:0000313" key="6">
    <source>
        <dbReference type="Proteomes" id="UP001235723"/>
    </source>
</evidence>
<dbReference type="EMBL" id="LR134270">
    <property type="protein sequence ID" value="VED78406.1"/>
    <property type="molecule type" value="Genomic_DNA"/>
</dbReference>
<keyword evidence="6" id="KW-1185">Reference proteome</keyword>
<accession>A0A7L6L928</accession>
<dbReference type="EMBL" id="JAHCRT010000032">
    <property type="protein sequence ID" value="MDQ9296363.1"/>
    <property type="molecule type" value="Genomic_DNA"/>
</dbReference>
<dbReference type="Proteomes" id="UP000277464">
    <property type="component" value="Chromosome"/>
</dbReference>
<evidence type="ECO:0000313" key="4">
    <source>
        <dbReference type="Proteomes" id="UP000277464"/>
    </source>
</evidence>